<dbReference type="Proteomes" id="UP001161669">
    <property type="component" value="Segment"/>
</dbReference>
<dbReference type="EMBL" id="AP018495">
    <property type="protein sequence ID" value="BBI30284.1"/>
    <property type="molecule type" value="Genomic_DNA"/>
</dbReference>
<protein>
    <submittedName>
        <fullName evidence="1">Uncharacterized protein</fullName>
    </submittedName>
</protein>
<evidence type="ECO:0000313" key="1">
    <source>
        <dbReference type="EMBL" id="BBI30284.1"/>
    </source>
</evidence>
<dbReference type="KEGG" id="vg:80540636"/>
<reference evidence="2" key="1">
    <citation type="journal article" date="2019" name="J. Virol.">
        <title>Medusavirus, a novel large DNA virus discovered from hot spring water.</title>
        <authorList>
            <person name="Yoshikawa G."/>
            <person name="Blanc-Mathieu R."/>
            <person name="Song C."/>
            <person name="Kayama Y."/>
            <person name="Mochizuki T."/>
            <person name="Murata K."/>
            <person name="Ogata H."/>
            <person name="Takemura M."/>
        </authorList>
    </citation>
    <scope>NUCLEOTIDE SEQUENCE [LARGE SCALE GENOMIC DNA]</scope>
</reference>
<evidence type="ECO:0000313" key="2">
    <source>
        <dbReference type="Proteomes" id="UP001161669"/>
    </source>
</evidence>
<accession>A0A3T1CWT8</accession>
<proteinExistence type="predicted"/>
<name>A0A3T1CWT8_9VIRU</name>
<sequence>MTPEEPMSLKWCPDATTNSPHERYLVSLYPSLRSTPERTAVLVQEFFERHRFASFYTFDLKTIEKGEAVFRGNAEMFYFDADGKSVSLDDMQLMFPEKTMQGEHFALSVQCRPFKDCPHGTPQGRKRSCDFFSESYHPEIRLPLTHPIFERDEPVRYFVWTEAHFPRKDMAQFMTFRRA</sequence>
<organism evidence="1 2">
    <name type="scientific">Acanthamoeba castellanii medusavirus J1</name>
    <dbReference type="NCBI Taxonomy" id="3114988"/>
    <lineage>
        <taxon>Viruses</taxon>
        <taxon>Varidnaviria</taxon>
        <taxon>Bamfordvirae</taxon>
        <taxon>Nucleocytoviricota</taxon>
        <taxon>Megaviricetes</taxon>
        <taxon>Mamonoviridae</taxon>
        <taxon>Medusavirus</taxon>
        <taxon>Medusavirus medusae</taxon>
    </lineage>
</organism>
<keyword evidence="2" id="KW-1185">Reference proteome</keyword>